<evidence type="ECO:0000256" key="4">
    <source>
        <dbReference type="ARBA" id="ARBA00022679"/>
    </source>
</evidence>
<dbReference type="InterPro" id="IPR013656">
    <property type="entry name" value="PAS_4"/>
</dbReference>
<evidence type="ECO:0000259" key="9">
    <source>
        <dbReference type="PROSITE" id="PS50110"/>
    </source>
</evidence>
<evidence type="ECO:0000313" key="13">
    <source>
        <dbReference type="Proteomes" id="UP000645462"/>
    </source>
</evidence>
<dbReference type="NCBIfam" id="TIGR00229">
    <property type="entry name" value="sensory_box"/>
    <property type="match status" value="3"/>
</dbReference>
<dbReference type="CDD" id="cd00130">
    <property type="entry name" value="PAS"/>
    <property type="match status" value="3"/>
</dbReference>
<dbReference type="InterPro" id="IPR001610">
    <property type="entry name" value="PAC"/>
</dbReference>
<dbReference type="RefSeq" id="WP_188480840.1">
    <property type="nucleotide sequence ID" value="NZ_BMFC01000002.1"/>
</dbReference>
<protein>
    <recommendedName>
        <fullName evidence="2">histidine kinase</fullName>
        <ecNumber evidence="2">2.7.13.3</ecNumber>
    </recommendedName>
</protein>
<dbReference type="Gene3D" id="3.40.50.2300">
    <property type="match status" value="1"/>
</dbReference>
<dbReference type="SUPFAM" id="SSF55874">
    <property type="entry name" value="ATPase domain of HSP90 chaperone/DNA topoisomerase II/histidine kinase"/>
    <property type="match status" value="1"/>
</dbReference>
<dbReference type="PROSITE" id="PS50110">
    <property type="entry name" value="RESPONSE_REGULATORY"/>
    <property type="match status" value="1"/>
</dbReference>
<name>A0ABQ1KFY5_9RHOB</name>
<dbReference type="CDD" id="cd00082">
    <property type="entry name" value="HisKA"/>
    <property type="match status" value="1"/>
</dbReference>
<dbReference type="InterPro" id="IPR011006">
    <property type="entry name" value="CheY-like_superfamily"/>
</dbReference>
<feature type="domain" description="Histidine kinase" evidence="8">
    <location>
        <begin position="693"/>
        <end position="914"/>
    </location>
</feature>
<dbReference type="Pfam" id="PF02518">
    <property type="entry name" value="HATPase_c"/>
    <property type="match status" value="1"/>
</dbReference>
<dbReference type="InterPro" id="IPR000700">
    <property type="entry name" value="PAS-assoc_C"/>
</dbReference>
<dbReference type="Gene3D" id="1.10.287.130">
    <property type="match status" value="1"/>
</dbReference>
<evidence type="ECO:0000256" key="1">
    <source>
        <dbReference type="ARBA" id="ARBA00000085"/>
    </source>
</evidence>
<evidence type="ECO:0000259" key="10">
    <source>
        <dbReference type="PROSITE" id="PS50112"/>
    </source>
</evidence>
<sequence>MTGISTDFALTFAIFASALVICLIAFQRQRSRLQLANQRLKAQASVVEQTNELAGLGTWVILSDLRSVRASQYMRRILGFSESEDVVTIDALRSRIVSEDQPVFDAAFHRAVTENRMAEVEFRAVDASGDTRFFRAITGPNGAVPEDDKDAGGISGIIQDITDLRQNETALAQSRKLERLAGDVARIGGWSFDLETREFSGTRDTMKLVALDSENKQSIDVITHRFLDQKERAHFEQSFWTCVGTGSRFDLVARFLRFDGKETWLRMIGEAQFDASGAVVSIHGALQDVNELIEAQNAREESRTLLEKILDSLDDGFVIHDHDGTIQYMNCRAYGIMDAPAHNLVGGNIWENFSNLVGSQFEQVVNEALETGESQTFEGEVWAYEQWISVAVHPTSAGVAIYLRDTTEERASRMRLRLLDAAVSQISDVVLVTDATCTQHPGSRVVYVNDAFESMTGYAKDEILNQTPSILQGPETERDRLDEIRQAIADKRSIRTELTNYRKDGSRFIVEMDISPLFDANGTCTHFVSVGRDTTERRQVEENLRVREEQFRLVGQASRDIIWDWDIQKGIISNSAETEPVLGSRSQMLVEIPQNARIEDKLERIHQDDRLKVTESLDAVLAGQSDAWRCEYRFKAANGSWRTINDNAFVVRDKNGEPRRMVGAMSDITDLRLLDAQLHRAKNLETVGDLTGGIAHDFNNLLTIILGNCDILLEDLQSDAPQRSLVKSIDDAAERGARVSRDLLAFSRRQPLAVRATDINDLIRQSSNMFERDVDVSTEIRYDLAGEALLANVDPDKLQTALMNLILNARAAIPQKGTITVRTRPTTITGNEAQVDVDPGDYVTIDIVDDGTGMIKEISQRAFEPFFTKKEPGVGTGMGLSSVYGFVKQSGGHAMIESEPGRGTTVTLCLPMSRQQETTAPVSAVSATQTRRRSNRVLVVEDDTDLRTFVRTVLGRIGYQVVQAEDGEQALAILQKDGDFDLVFTDIVMPKGVNGVQLAGKALELYPGLKVLLTSGYTRDALGKDRHLPNNIPMLYKPFRANELIGKVGDMLKAQSA</sequence>
<dbReference type="Gene3D" id="3.30.450.20">
    <property type="entry name" value="PAS domain"/>
    <property type="match status" value="5"/>
</dbReference>
<reference evidence="13" key="1">
    <citation type="journal article" date="2019" name="Int. J. Syst. Evol. Microbiol.">
        <title>The Global Catalogue of Microorganisms (GCM) 10K type strain sequencing project: providing services to taxonomists for standard genome sequencing and annotation.</title>
        <authorList>
            <consortium name="The Broad Institute Genomics Platform"/>
            <consortium name="The Broad Institute Genome Sequencing Center for Infectious Disease"/>
            <person name="Wu L."/>
            <person name="Ma J."/>
        </authorList>
    </citation>
    <scope>NUCLEOTIDE SEQUENCE [LARGE SCALE GENOMIC DNA]</scope>
    <source>
        <strain evidence="13">CGMCC 1.12478</strain>
    </source>
</reference>
<dbReference type="Proteomes" id="UP000645462">
    <property type="component" value="Unassembled WGS sequence"/>
</dbReference>
<dbReference type="InterPro" id="IPR003594">
    <property type="entry name" value="HATPase_dom"/>
</dbReference>
<keyword evidence="5" id="KW-0418">Kinase</keyword>
<evidence type="ECO:0000259" key="8">
    <source>
        <dbReference type="PROSITE" id="PS50109"/>
    </source>
</evidence>
<keyword evidence="4" id="KW-0808">Transferase</keyword>
<proteinExistence type="predicted"/>
<organism evidence="12 13">
    <name type="scientific">Marivita lacus</name>
    <dbReference type="NCBI Taxonomy" id="1323742"/>
    <lineage>
        <taxon>Bacteria</taxon>
        <taxon>Pseudomonadati</taxon>
        <taxon>Pseudomonadota</taxon>
        <taxon>Alphaproteobacteria</taxon>
        <taxon>Rhodobacterales</taxon>
        <taxon>Roseobacteraceae</taxon>
        <taxon>Marivita</taxon>
    </lineage>
</organism>
<dbReference type="EC" id="2.7.13.3" evidence="2"/>
<dbReference type="PRINTS" id="PR00344">
    <property type="entry name" value="BCTRLSENSOR"/>
</dbReference>
<gene>
    <name evidence="12" type="ORF">GCM10011363_09480</name>
</gene>
<dbReference type="Pfam" id="PF08447">
    <property type="entry name" value="PAS_3"/>
    <property type="match status" value="1"/>
</dbReference>
<feature type="domain" description="PAC" evidence="11">
    <location>
        <begin position="628"/>
        <end position="680"/>
    </location>
</feature>
<dbReference type="Pfam" id="PF00072">
    <property type="entry name" value="Response_reg"/>
    <property type="match status" value="1"/>
</dbReference>
<dbReference type="PANTHER" id="PTHR43304">
    <property type="entry name" value="PHYTOCHROME-LIKE PROTEIN CPH1"/>
    <property type="match status" value="1"/>
</dbReference>
<keyword evidence="3 6" id="KW-0597">Phosphoprotein</keyword>
<dbReference type="InterPro" id="IPR001789">
    <property type="entry name" value="Sig_transdc_resp-reg_receiver"/>
</dbReference>
<comment type="catalytic activity">
    <reaction evidence="1">
        <text>ATP + protein L-histidine = ADP + protein N-phospho-L-histidine.</text>
        <dbReference type="EC" id="2.7.13.3"/>
    </reaction>
</comment>
<feature type="domain" description="PAC" evidence="11">
    <location>
        <begin position="492"/>
        <end position="546"/>
    </location>
</feature>
<evidence type="ECO:0000256" key="5">
    <source>
        <dbReference type="ARBA" id="ARBA00022777"/>
    </source>
</evidence>
<evidence type="ECO:0000256" key="6">
    <source>
        <dbReference type="PROSITE-ProRule" id="PRU00169"/>
    </source>
</evidence>
<dbReference type="SMART" id="SM00388">
    <property type="entry name" value="HisKA"/>
    <property type="match status" value="1"/>
</dbReference>
<dbReference type="Gene3D" id="3.30.565.10">
    <property type="entry name" value="Histidine kinase-like ATPase, C-terminal domain"/>
    <property type="match status" value="1"/>
</dbReference>
<dbReference type="InterPro" id="IPR000014">
    <property type="entry name" value="PAS"/>
</dbReference>
<feature type="domain" description="PAC" evidence="11">
    <location>
        <begin position="249"/>
        <end position="301"/>
    </location>
</feature>
<dbReference type="SMART" id="SM00091">
    <property type="entry name" value="PAS"/>
    <property type="match status" value="4"/>
</dbReference>
<keyword evidence="7" id="KW-0812">Transmembrane</keyword>
<feature type="transmembrane region" description="Helical" evidence="7">
    <location>
        <begin position="7"/>
        <end position="26"/>
    </location>
</feature>
<dbReference type="InterPro" id="IPR036097">
    <property type="entry name" value="HisK_dim/P_sf"/>
</dbReference>
<feature type="domain" description="PAS" evidence="10">
    <location>
        <begin position="415"/>
        <end position="491"/>
    </location>
</feature>
<keyword evidence="7" id="KW-1133">Transmembrane helix</keyword>
<dbReference type="InterPro" id="IPR035965">
    <property type="entry name" value="PAS-like_dom_sf"/>
</dbReference>
<dbReference type="SUPFAM" id="SSF52172">
    <property type="entry name" value="CheY-like"/>
    <property type="match status" value="1"/>
</dbReference>
<feature type="modified residue" description="4-aspartylphosphate" evidence="6">
    <location>
        <position position="986"/>
    </location>
</feature>
<dbReference type="Pfam" id="PF00512">
    <property type="entry name" value="HisKA"/>
    <property type="match status" value="1"/>
</dbReference>
<dbReference type="Pfam" id="PF08448">
    <property type="entry name" value="PAS_4"/>
    <property type="match status" value="1"/>
</dbReference>
<keyword evidence="13" id="KW-1185">Reference proteome</keyword>
<dbReference type="SMART" id="SM00387">
    <property type="entry name" value="HATPase_c"/>
    <property type="match status" value="1"/>
</dbReference>
<dbReference type="Pfam" id="PF13426">
    <property type="entry name" value="PAS_9"/>
    <property type="match status" value="2"/>
</dbReference>
<feature type="domain" description="Response regulatory" evidence="9">
    <location>
        <begin position="936"/>
        <end position="1052"/>
    </location>
</feature>
<evidence type="ECO:0000256" key="7">
    <source>
        <dbReference type="SAM" id="Phobius"/>
    </source>
</evidence>
<evidence type="ECO:0000313" key="12">
    <source>
        <dbReference type="EMBL" id="GGB94938.1"/>
    </source>
</evidence>
<feature type="domain" description="PAC" evidence="11">
    <location>
        <begin position="118"/>
        <end position="173"/>
    </location>
</feature>
<evidence type="ECO:0000256" key="2">
    <source>
        <dbReference type="ARBA" id="ARBA00012438"/>
    </source>
</evidence>
<dbReference type="InterPro" id="IPR004358">
    <property type="entry name" value="Sig_transdc_His_kin-like_C"/>
</dbReference>
<dbReference type="SUPFAM" id="SSF47384">
    <property type="entry name" value="Homodimeric domain of signal transducing histidine kinase"/>
    <property type="match status" value="1"/>
</dbReference>
<dbReference type="SMART" id="SM00086">
    <property type="entry name" value="PAC"/>
    <property type="match status" value="3"/>
</dbReference>
<dbReference type="InterPro" id="IPR005467">
    <property type="entry name" value="His_kinase_dom"/>
</dbReference>
<dbReference type="InterPro" id="IPR052162">
    <property type="entry name" value="Sensor_kinase/Photoreceptor"/>
</dbReference>
<dbReference type="PROSITE" id="PS50113">
    <property type="entry name" value="PAC"/>
    <property type="match status" value="4"/>
</dbReference>
<dbReference type="SUPFAM" id="SSF55785">
    <property type="entry name" value="PYP-like sensor domain (PAS domain)"/>
    <property type="match status" value="5"/>
</dbReference>
<dbReference type="InterPro" id="IPR036890">
    <property type="entry name" value="HATPase_C_sf"/>
</dbReference>
<dbReference type="EMBL" id="BMFC01000002">
    <property type="protein sequence ID" value="GGB94938.1"/>
    <property type="molecule type" value="Genomic_DNA"/>
</dbReference>
<evidence type="ECO:0000259" key="11">
    <source>
        <dbReference type="PROSITE" id="PS50113"/>
    </source>
</evidence>
<dbReference type="PANTHER" id="PTHR43304:SF1">
    <property type="entry name" value="PAC DOMAIN-CONTAINING PROTEIN"/>
    <property type="match status" value="1"/>
</dbReference>
<feature type="domain" description="PAS" evidence="10">
    <location>
        <begin position="302"/>
        <end position="372"/>
    </location>
</feature>
<dbReference type="PROSITE" id="PS50109">
    <property type="entry name" value="HIS_KIN"/>
    <property type="match status" value="1"/>
</dbReference>
<dbReference type="InterPro" id="IPR003661">
    <property type="entry name" value="HisK_dim/P_dom"/>
</dbReference>
<comment type="caution">
    <text evidence="12">The sequence shown here is derived from an EMBL/GenBank/DDBJ whole genome shotgun (WGS) entry which is preliminary data.</text>
</comment>
<keyword evidence="7" id="KW-0472">Membrane</keyword>
<evidence type="ECO:0000256" key="3">
    <source>
        <dbReference type="ARBA" id="ARBA00022553"/>
    </source>
</evidence>
<dbReference type="SMART" id="SM00448">
    <property type="entry name" value="REC"/>
    <property type="match status" value="1"/>
</dbReference>
<dbReference type="InterPro" id="IPR013655">
    <property type="entry name" value="PAS_fold_3"/>
</dbReference>
<accession>A0ABQ1KFY5</accession>
<dbReference type="PROSITE" id="PS50112">
    <property type="entry name" value="PAS"/>
    <property type="match status" value="2"/>
</dbReference>